<organism evidence="1 2">
    <name type="scientific">Micromonospora saelicesensis</name>
    <dbReference type="NCBI Taxonomy" id="285676"/>
    <lineage>
        <taxon>Bacteria</taxon>
        <taxon>Bacillati</taxon>
        <taxon>Actinomycetota</taxon>
        <taxon>Actinomycetes</taxon>
        <taxon>Micromonosporales</taxon>
        <taxon>Micromonosporaceae</taxon>
        <taxon>Micromonospora</taxon>
    </lineage>
</organism>
<reference evidence="1 2" key="1">
    <citation type="submission" date="2016-06" db="EMBL/GenBank/DDBJ databases">
        <authorList>
            <person name="Kjaerup R.B."/>
            <person name="Dalgaard T.S."/>
            <person name="Juul-Madsen H.R."/>
        </authorList>
    </citation>
    <scope>NUCLEOTIDE SEQUENCE [LARGE SCALE GENOMIC DNA]</scope>
    <source>
        <strain evidence="1 2">DSM 44871</strain>
    </source>
</reference>
<proteinExistence type="predicted"/>
<dbReference type="AlphaFoldDB" id="A0A1C4UU87"/>
<protein>
    <submittedName>
        <fullName evidence="1">Uncharacterized protein</fullName>
    </submittedName>
</protein>
<gene>
    <name evidence="1" type="ORF">GA0070561_1367</name>
</gene>
<dbReference type="RefSeq" id="WP_091395640.1">
    <property type="nucleotide sequence ID" value="NZ_FMCR01000001.1"/>
</dbReference>
<dbReference type="Proteomes" id="UP000198864">
    <property type="component" value="Unassembled WGS sequence"/>
</dbReference>
<sequence>MTADESQARYVEGITRLLPAGEQVRAVAQVRAGGGLTPAPPPQPSTPPATGGPGFLGVLLNVLSPNITFGRADNAVDWLFFGVGGRGEPGSQASVLHHAVTVATKGSGLRTLVLAVTDQRLLLGATAPVGLLSNSAADERAQADIELLGSVPRTAVTAGFGMYRLNWKRLRIDFADGSWLSFHVPLADSGRPLREVAAALSAG</sequence>
<dbReference type="STRING" id="285676.GA0070561_1367"/>
<dbReference type="EMBL" id="FMCR01000001">
    <property type="protein sequence ID" value="SCE75254.1"/>
    <property type="molecule type" value="Genomic_DNA"/>
</dbReference>
<evidence type="ECO:0000313" key="1">
    <source>
        <dbReference type="EMBL" id="SCE75254.1"/>
    </source>
</evidence>
<accession>A0A1C4UU87</accession>
<name>A0A1C4UU87_9ACTN</name>
<evidence type="ECO:0000313" key="2">
    <source>
        <dbReference type="Proteomes" id="UP000198864"/>
    </source>
</evidence>